<dbReference type="Pfam" id="PF00015">
    <property type="entry name" value="MCPsignal"/>
    <property type="match status" value="1"/>
</dbReference>
<dbReference type="PANTHER" id="PTHR43531">
    <property type="entry name" value="PROTEIN ICFG"/>
    <property type="match status" value="1"/>
</dbReference>
<reference evidence="7" key="1">
    <citation type="journal article" date="2015" name="PeerJ">
        <title>First genomic representation of candidate bacterial phylum KSB3 points to enhanced environmental sensing as a trigger of wastewater bulking.</title>
        <authorList>
            <person name="Sekiguchi Y."/>
            <person name="Ohashi A."/>
            <person name="Parks D.H."/>
            <person name="Yamauchi T."/>
            <person name="Tyson G.W."/>
            <person name="Hugenholtz P."/>
        </authorList>
    </citation>
    <scope>NUCLEOTIDE SEQUENCE [LARGE SCALE GENOMIC DNA]</scope>
</reference>
<dbReference type="Gene3D" id="6.10.340.10">
    <property type="match status" value="1"/>
</dbReference>
<dbReference type="InterPro" id="IPR003660">
    <property type="entry name" value="HAMP_dom"/>
</dbReference>
<keyword evidence="4" id="KW-0472">Membrane</keyword>
<gene>
    <name evidence="7" type="ORF">U14_05075</name>
</gene>
<dbReference type="PROSITE" id="PS50111">
    <property type="entry name" value="CHEMOTAXIS_TRANSDUC_2"/>
    <property type="match status" value="1"/>
</dbReference>
<keyword evidence="8" id="KW-1185">Reference proteome</keyword>
<dbReference type="PROSITE" id="PS50885">
    <property type="entry name" value="HAMP"/>
    <property type="match status" value="1"/>
</dbReference>
<keyword evidence="1" id="KW-0145">Chemotaxis</keyword>
<protein>
    <submittedName>
        <fullName evidence="7">Methyl-accepting chemotaxis sensory transducer</fullName>
    </submittedName>
</protein>
<evidence type="ECO:0000313" key="7">
    <source>
        <dbReference type="EMBL" id="GAK53801.1"/>
    </source>
</evidence>
<feature type="domain" description="HAMP" evidence="6">
    <location>
        <begin position="356"/>
        <end position="408"/>
    </location>
</feature>
<dbReference type="GO" id="GO:0006935">
    <property type="term" value="P:chemotaxis"/>
    <property type="evidence" value="ECO:0007669"/>
    <property type="project" value="UniProtKB-KW"/>
</dbReference>
<accession>A0A081BQX0</accession>
<proteinExistence type="inferred from homology"/>
<name>A0A081BQX0_9BACT</name>
<feature type="transmembrane region" description="Helical" evidence="4">
    <location>
        <begin position="12"/>
        <end position="33"/>
    </location>
</feature>
<dbReference type="Pfam" id="PF00672">
    <property type="entry name" value="HAMP"/>
    <property type="match status" value="1"/>
</dbReference>
<dbReference type="GO" id="GO:0007165">
    <property type="term" value="P:signal transduction"/>
    <property type="evidence" value="ECO:0007669"/>
    <property type="project" value="UniProtKB-KW"/>
</dbReference>
<sequence>MRLHSITYKMMVWFGLAAIVSILMVGIVVSVNITNNVSRQSQRLMADMTDQINTSLNLPHQTIELLLHEEIQRDMHELFLSSTLAKNIERKQIKAVESELYRTAEILGVDYILLIDLERRITASYPTSIDELAVEKYLATWEFGKKALESLLNTSQNQSVTIIDSLTWHDTAALTAFELQQRDIAEKGALAIAAAGIIKNDFDEPLSIAIAGRLLNNYVRPLQRLADLAGYDSIIYLDSTPISFAGFSVNEAEAEGSVFAVPAELQTAVYQSSGKVNQILTLAGMQYLTACSALRTFSRAPVGMLCVGIPETRIGQIQENVRSCGVEMRRNVQYWLIGIGGTAIVLFMLLSWGIARKIVTPLARLSTVTQQIASGDLRQTIPVTSRDEIGRLSQAVNEMLGQVSGVIHQVRDVADRVALESLHIHANVQEMVQSVNAQSASAEEIASSLEEMTINITHNSHNALQTAQLALQSAEDAQETEEAVQRMIEAIYEIAKRVSVIQDIAAQTRLLSLNATIQAAHVTEFGKGFSVVANEVRDLAERAQFMAEEINLLAMTNVQIAEHAAEKLTTLMPDIQKTMEFIQEVHAASREQKNGSDYISNAMQELNQAISASAISAASVETATKTLADQAAQLHETVGFFKINDA</sequence>
<keyword evidence="3" id="KW-0807">Transducer</keyword>
<dbReference type="PANTHER" id="PTHR43531:SF11">
    <property type="entry name" value="METHYL-ACCEPTING CHEMOTAXIS PROTEIN 3"/>
    <property type="match status" value="1"/>
</dbReference>
<dbReference type="Proteomes" id="UP000030700">
    <property type="component" value="Unassembled WGS sequence"/>
</dbReference>
<dbReference type="STRING" id="1499966.U14_05075"/>
<evidence type="ECO:0000256" key="2">
    <source>
        <dbReference type="ARBA" id="ARBA00029447"/>
    </source>
</evidence>
<evidence type="ECO:0000256" key="3">
    <source>
        <dbReference type="PROSITE-ProRule" id="PRU00284"/>
    </source>
</evidence>
<evidence type="ECO:0000256" key="1">
    <source>
        <dbReference type="ARBA" id="ARBA00022500"/>
    </source>
</evidence>
<keyword evidence="4" id="KW-0812">Transmembrane</keyword>
<comment type="similarity">
    <text evidence="2">Belongs to the methyl-accepting chemotaxis (MCP) protein family.</text>
</comment>
<feature type="transmembrane region" description="Helical" evidence="4">
    <location>
        <begin position="334"/>
        <end position="355"/>
    </location>
</feature>
<organism evidence="7">
    <name type="scientific">Candidatus Moduliflexus flocculans</name>
    <dbReference type="NCBI Taxonomy" id="1499966"/>
    <lineage>
        <taxon>Bacteria</taxon>
        <taxon>Candidatus Moduliflexota</taxon>
        <taxon>Candidatus Moduliflexia</taxon>
        <taxon>Candidatus Moduliflexales</taxon>
        <taxon>Candidatus Moduliflexaceae</taxon>
    </lineage>
</organism>
<evidence type="ECO:0000259" key="5">
    <source>
        <dbReference type="PROSITE" id="PS50111"/>
    </source>
</evidence>
<keyword evidence="4" id="KW-1133">Transmembrane helix</keyword>
<evidence type="ECO:0000256" key="4">
    <source>
        <dbReference type="SAM" id="Phobius"/>
    </source>
</evidence>
<dbReference type="SUPFAM" id="SSF58104">
    <property type="entry name" value="Methyl-accepting chemotaxis protein (MCP) signaling domain"/>
    <property type="match status" value="1"/>
</dbReference>
<dbReference type="HOGENOM" id="CLU_423712_0_0_0"/>
<dbReference type="Gene3D" id="1.10.287.950">
    <property type="entry name" value="Methyl-accepting chemotaxis protein"/>
    <property type="match status" value="1"/>
</dbReference>
<dbReference type="GO" id="GO:0005886">
    <property type="term" value="C:plasma membrane"/>
    <property type="evidence" value="ECO:0007669"/>
    <property type="project" value="TreeGrafter"/>
</dbReference>
<dbReference type="SMART" id="SM00304">
    <property type="entry name" value="HAMP"/>
    <property type="match status" value="1"/>
</dbReference>
<evidence type="ECO:0000259" key="6">
    <source>
        <dbReference type="PROSITE" id="PS50885"/>
    </source>
</evidence>
<dbReference type="GO" id="GO:0004888">
    <property type="term" value="F:transmembrane signaling receptor activity"/>
    <property type="evidence" value="ECO:0007669"/>
    <property type="project" value="TreeGrafter"/>
</dbReference>
<dbReference type="InterPro" id="IPR004089">
    <property type="entry name" value="MCPsignal_dom"/>
</dbReference>
<evidence type="ECO:0000313" key="8">
    <source>
        <dbReference type="Proteomes" id="UP000030700"/>
    </source>
</evidence>
<dbReference type="EMBL" id="DF820460">
    <property type="protein sequence ID" value="GAK53801.1"/>
    <property type="molecule type" value="Genomic_DNA"/>
</dbReference>
<feature type="domain" description="Methyl-accepting transducer" evidence="5">
    <location>
        <begin position="413"/>
        <end position="628"/>
    </location>
</feature>
<dbReference type="InterPro" id="IPR051310">
    <property type="entry name" value="MCP_chemotaxis"/>
</dbReference>
<dbReference type="CDD" id="cd06225">
    <property type="entry name" value="HAMP"/>
    <property type="match status" value="1"/>
</dbReference>
<dbReference type="SMART" id="SM00283">
    <property type="entry name" value="MA"/>
    <property type="match status" value="1"/>
</dbReference>
<dbReference type="AlphaFoldDB" id="A0A081BQX0"/>